<keyword evidence="4" id="KW-0067">ATP-binding</keyword>
<dbReference type="SUPFAM" id="SSF53623">
    <property type="entry name" value="MurD-like peptide ligases, catalytic domain"/>
    <property type="match status" value="1"/>
</dbReference>
<organism evidence="12">
    <name type="scientific">uncultured marine bacterium MedDCM-OCT-S05-C75</name>
    <dbReference type="NCBI Taxonomy" id="743067"/>
    <lineage>
        <taxon>Bacteria</taxon>
        <taxon>environmental samples</taxon>
    </lineage>
</organism>
<keyword evidence="5" id="KW-0133">Cell shape</keyword>
<keyword evidence="3" id="KW-0547">Nucleotide-binding</keyword>
<dbReference type="PANTHER" id="PTHR43445:SF5">
    <property type="entry name" value="UDP-N-ACETYLMURAMATE--L-ALANYL-GAMMA-D-GLUTAMYL-MESO-2,6-DIAMINOHEPTANDIOATE LIGASE"/>
    <property type="match status" value="1"/>
</dbReference>
<feature type="domain" description="Mur ligase central" evidence="11">
    <location>
        <begin position="111"/>
        <end position="305"/>
    </location>
</feature>
<dbReference type="Pfam" id="PF02875">
    <property type="entry name" value="Mur_ligase_C"/>
    <property type="match status" value="1"/>
</dbReference>
<dbReference type="GO" id="GO:0009252">
    <property type="term" value="P:peptidoglycan biosynthetic process"/>
    <property type="evidence" value="ECO:0007669"/>
    <property type="project" value="UniProtKB-KW"/>
</dbReference>
<dbReference type="SUPFAM" id="SSF53244">
    <property type="entry name" value="MurD-like peptide ligases, peptide-binding domain"/>
    <property type="match status" value="1"/>
</dbReference>
<dbReference type="Gene3D" id="3.40.50.720">
    <property type="entry name" value="NAD(P)-binding Rossmann-like Domain"/>
    <property type="match status" value="1"/>
</dbReference>
<dbReference type="NCBIfam" id="TIGR01081">
    <property type="entry name" value="mpl"/>
    <property type="match status" value="1"/>
</dbReference>
<dbReference type="InterPro" id="IPR005757">
    <property type="entry name" value="Mpl"/>
</dbReference>
<dbReference type="InterPro" id="IPR050061">
    <property type="entry name" value="MurCDEF_pg_biosynth"/>
</dbReference>
<evidence type="ECO:0000256" key="4">
    <source>
        <dbReference type="ARBA" id="ARBA00022840"/>
    </source>
</evidence>
<dbReference type="EMBL" id="GU942999">
    <property type="protein sequence ID" value="ADD93830.1"/>
    <property type="molecule type" value="Genomic_DNA"/>
</dbReference>
<dbReference type="PANTHER" id="PTHR43445">
    <property type="entry name" value="UDP-N-ACETYLMURAMATE--L-ALANINE LIGASE-RELATED"/>
    <property type="match status" value="1"/>
</dbReference>
<feature type="domain" description="Mur ligase C-terminal" evidence="10">
    <location>
        <begin position="327"/>
        <end position="435"/>
    </location>
</feature>
<evidence type="ECO:0000259" key="10">
    <source>
        <dbReference type="Pfam" id="PF02875"/>
    </source>
</evidence>
<evidence type="ECO:0000313" key="12">
    <source>
        <dbReference type="EMBL" id="ADD93830.1"/>
    </source>
</evidence>
<evidence type="ECO:0000259" key="9">
    <source>
        <dbReference type="Pfam" id="PF01225"/>
    </source>
</evidence>
<evidence type="ECO:0000256" key="1">
    <source>
        <dbReference type="ARBA" id="ARBA00022598"/>
    </source>
</evidence>
<dbReference type="GO" id="GO:0071555">
    <property type="term" value="P:cell wall organization"/>
    <property type="evidence" value="ECO:0007669"/>
    <property type="project" value="UniProtKB-KW"/>
</dbReference>
<dbReference type="Gene3D" id="3.90.190.20">
    <property type="entry name" value="Mur ligase, C-terminal domain"/>
    <property type="match status" value="1"/>
</dbReference>
<protein>
    <submittedName>
        <fullName evidence="12">UDP N acetylmuramate</fullName>
    </submittedName>
</protein>
<dbReference type="AlphaFoldDB" id="D6PDM9"/>
<dbReference type="InterPro" id="IPR036615">
    <property type="entry name" value="Mur_ligase_C_dom_sf"/>
</dbReference>
<evidence type="ECO:0000256" key="3">
    <source>
        <dbReference type="ARBA" id="ARBA00022741"/>
    </source>
</evidence>
<evidence type="ECO:0000256" key="8">
    <source>
        <dbReference type="ARBA" id="ARBA00023316"/>
    </source>
</evidence>
<evidence type="ECO:0000256" key="2">
    <source>
        <dbReference type="ARBA" id="ARBA00022618"/>
    </source>
</evidence>
<dbReference type="InterPro" id="IPR000713">
    <property type="entry name" value="Mur_ligase_N"/>
</dbReference>
<dbReference type="GO" id="GO:0005524">
    <property type="term" value="F:ATP binding"/>
    <property type="evidence" value="ECO:0007669"/>
    <property type="project" value="UniProtKB-KW"/>
</dbReference>
<evidence type="ECO:0000256" key="5">
    <source>
        <dbReference type="ARBA" id="ARBA00022960"/>
    </source>
</evidence>
<dbReference type="GO" id="GO:0008360">
    <property type="term" value="P:regulation of cell shape"/>
    <property type="evidence" value="ECO:0007669"/>
    <property type="project" value="UniProtKB-KW"/>
</dbReference>
<dbReference type="GO" id="GO:0051301">
    <property type="term" value="P:cell division"/>
    <property type="evidence" value="ECO:0007669"/>
    <property type="project" value="UniProtKB-KW"/>
</dbReference>
<dbReference type="InterPro" id="IPR036565">
    <property type="entry name" value="Mur-like_cat_sf"/>
</dbReference>
<dbReference type="SUPFAM" id="SSF51984">
    <property type="entry name" value="MurCD N-terminal domain"/>
    <property type="match status" value="1"/>
</dbReference>
<proteinExistence type="predicted"/>
<sequence length="471" mass="51281">MSKHLYFLGIGGTLMGSLAQLAKQMGYAVSGSDGAIYPPMSDQLAQAGIRAFEGFDPAQLDPPPDQIIIGNAGLPRGHAAVEYILERNLSYTSGAEWLGSTVLRDRWVLAVAGTHGKTTTASMLAWILEQAGLNPGYLIGGAPNNFEQSARLGDGPFFVVEADEYDTSYFDRRSKFVHYRPRTLIVNNLEYDHADIFPDIDAIQAQFHLLLRTVPQGGLVVVPSDDEAVNEVLHQGCWTPIARVGSKAPRKPVDHDNGDLWSATQGAAGPGKFEVLLNDVSQGLIEWSLKGAHNRSNALNAIAAARHAGVPTDVSIDALNRFSGVKRRMEVIFEDAHTVIYDDFAHHPTAIRATLQGLRDNASSDEIIAIIEPRTHTMSLGTLQADLSTCCAAADRVIWFRGSNIKWDLQQLAADCVVEAKVEDNTDQLIENLLRLPNLEGGRKRHLVIMSNGAFDSIYSKIVASFSAQSQ</sequence>
<accession>D6PDM9</accession>
<dbReference type="Gene3D" id="3.40.1190.10">
    <property type="entry name" value="Mur-like, catalytic domain"/>
    <property type="match status" value="1"/>
</dbReference>
<evidence type="ECO:0000256" key="7">
    <source>
        <dbReference type="ARBA" id="ARBA00023306"/>
    </source>
</evidence>
<dbReference type="Pfam" id="PF08245">
    <property type="entry name" value="Mur_ligase_M"/>
    <property type="match status" value="1"/>
</dbReference>
<dbReference type="InterPro" id="IPR004101">
    <property type="entry name" value="Mur_ligase_C"/>
</dbReference>
<keyword evidence="1" id="KW-0436">Ligase</keyword>
<dbReference type="InterPro" id="IPR013221">
    <property type="entry name" value="Mur_ligase_cen"/>
</dbReference>
<feature type="domain" description="Mur ligase N-terminal catalytic" evidence="9">
    <location>
        <begin position="4"/>
        <end position="102"/>
    </location>
</feature>
<keyword evidence="8" id="KW-0961">Cell wall biogenesis/degradation</keyword>
<keyword evidence="7" id="KW-0131">Cell cycle</keyword>
<name>D6PDM9_9BACT</name>
<evidence type="ECO:0000256" key="6">
    <source>
        <dbReference type="ARBA" id="ARBA00022984"/>
    </source>
</evidence>
<keyword evidence="6" id="KW-0573">Peptidoglycan synthesis</keyword>
<dbReference type="Pfam" id="PF01225">
    <property type="entry name" value="Mur_ligase"/>
    <property type="match status" value="1"/>
</dbReference>
<keyword evidence="2" id="KW-0132">Cell division</keyword>
<dbReference type="GO" id="GO:0016881">
    <property type="term" value="F:acid-amino acid ligase activity"/>
    <property type="evidence" value="ECO:0007669"/>
    <property type="project" value="InterPro"/>
</dbReference>
<reference evidence="12" key="1">
    <citation type="journal article" date="2010" name="ISME J.">
        <title>Metagenome of the Mediterranean deep chlorophyll maximum studied by direct and fosmid library 454 pyrosequencing.</title>
        <authorList>
            <person name="Ghai R."/>
            <person name="Martin-Cuadrado A.B."/>
            <person name="Molto A.G."/>
            <person name="Heredia I.G."/>
            <person name="Cabrera R."/>
            <person name="Martin J."/>
            <person name="Verdu M."/>
            <person name="Deschamps P."/>
            <person name="Moreira D."/>
            <person name="Lopez-Garcia P."/>
            <person name="Mira A."/>
            <person name="Rodriguez-Valera F."/>
        </authorList>
    </citation>
    <scope>NUCLEOTIDE SEQUENCE</scope>
</reference>
<evidence type="ECO:0000259" key="11">
    <source>
        <dbReference type="Pfam" id="PF08245"/>
    </source>
</evidence>